<dbReference type="Gene3D" id="1.10.10.10">
    <property type="entry name" value="Winged helix-like DNA-binding domain superfamily/Winged helix DNA-binding domain"/>
    <property type="match status" value="1"/>
</dbReference>
<proteinExistence type="predicted"/>
<organism evidence="5 6">
    <name type="scientific">Lipingzhangella halophila</name>
    <dbReference type="NCBI Taxonomy" id="1783352"/>
    <lineage>
        <taxon>Bacteria</taxon>
        <taxon>Bacillati</taxon>
        <taxon>Actinomycetota</taxon>
        <taxon>Actinomycetes</taxon>
        <taxon>Streptosporangiales</taxon>
        <taxon>Nocardiopsidaceae</taxon>
        <taxon>Lipingzhangella</taxon>
    </lineage>
</organism>
<evidence type="ECO:0000256" key="1">
    <source>
        <dbReference type="ARBA" id="ARBA00023015"/>
    </source>
</evidence>
<dbReference type="InterPro" id="IPR036388">
    <property type="entry name" value="WH-like_DNA-bd_sf"/>
</dbReference>
<protein>
    <submittedName>
        <fullName evidence="5">DNA-binding HxlR family transcriptional regulator</fullName>
    </submittedName>
</protein>
<keyword evidence="1" id="KW-0805">Transcription regulation</keyword>
<name>A0A7W7RFN2_9ACTN</name>
<keyword evidence="3" id="KW-0804">Transcription</keyword>
<dbReference type="PANTHER" id="PTHR33204">
    <property type="entry name" value="TRANSCRIPTIONAL REGULATOR, MARR FAMILY"/>
    <property type="match status" value="1"/>
</dbReference>
<dbReference type="PROSITE" id="PS51118">
    <property type="entry name" value="HTH_HXLR"/>
    <property type="match status" value="1"/>
</dbReference>
<dbReference type="InterPro" id="IPR036390">
    <property type="entry name" value="WH_DNA-bd_sf"/>
</dbReference>
<reference evidence="5 6" key="1">
    <citation type="submission" date="2020-08" db="EMBL/GenBank/DDBJ databases">
        <title>Sequencing the genomes of 1000 actinobacteria strains.</title>
        <authorList>
            <person name="Klenk H.-P."/>
        </authorList>
    </citation>
    <scope>NUCLEOTIDE SEQUENCE [LARGE SCALE GENOMIC DNA]</scope>
    <source>
        <strain evidence="5 6">DSM 102030</strain>
    </source>
</reference>
<dbReference type="GO" id="GO:0003677">
    <property type="term" value="F:DNA binding"/>
    <property type="evidence" value="ECO:0007669"/>
    <property type="project" value="UniProtKB-KW"/>
</dbReference>
<accession>A0A7W7RFN2</accession>
<evidence type="ECO:0000256" key="2">
    <source>
        <dbReference type="ARBA" id="ARBA00023125"/>
    </source>
</evidence>
<comment type="caution">
    <text evidence="5">The sequence shown here is derived from an EMBL/GenBank/DDBJ whole genome shotgun (WGS) entry which is preliminary data.</text>
</comment>
<dbReference type="RefSeq" id="WP_184576589.1">
    <property type="nucleotide sequence ID" value="NZ_JACHJT010000001.1"/>
</dbReference>
<dbReference type="Proteomes" id="UP000523007">
    <property type="component" value="Unassembled WGS sequence"/>
</dbReference>
<dbReference type="EMBL" id="JACHJT010000001">
    <property type="protein sequence ID" value="MBB4931010.1"/>
    <property type="molecule type" value="Genomic_DNA"/>
</dbReference>
<evidence type="ECO:0000313" key="5">
    <source>
        <dbReference type="EMBL" id="MBB4931010.1"/>
    </source>
</evidence>
<dbReference type="SUPFAM" id="SSF46785">
    <property type="entry name" value="Winged helix' DNA-binding domain"/>
    <property type="match status" value="1"/>
</dbReference>
<dbReference type="AlphaFoldDB" id="A0A7W7RFN2"/>
<gene>
    <name evidence="5" type="ORF">F4561_001830</name>
</gene>
<evidence type="ECO:0000313" key="6">
    <source>
        <dbReference type="Proteomes" id="UP000523007"/>
    </source>
</evidence>
<feature type="domain" description="HTH hxlR-type" evidence="4">
    <location>
        <begin position="19"/>
        <end position="117"/>
    </location>
</feature>
<keyword evidence="2 5" id="KW-0238">DNA-binding</keyword>
<sequence length="128" mass="14428">MSIGSEAESGRRDVFNSDCPAREVLDHITSRWAVLVLVALKDGPLRFYELRDRVDGISEKMLSQNLRVLSRDGLLERTVEPTVPPKVSYTLSSIGREGVQHLCELTKWIARTAPEIKAAQERHDRASE</sequence>
<keyword evidence="6" id="KW-1185">Reference proteome</keyword>
<dbReference type="PANTHER" id="PTHR33204:SF37">
    <property type="entry name" value="HTH-TYPE TRANSCRIPTIONAL REGULATOR YODB"/>
    <property type="match status" value="1"/>
</dbReference>
<evidence type="ECO:0000259" key="4">
    <source>
        <dbReference type="PROSITE" id="PS51118"/>
    </source>
</evidence>
<dbReference type="Pfam" id="PF01638">
    <property type="entry name" value="HxlR"/>
    <property type="match status" value="1"/>
</dbReference>
<dbReference type="InterPro" id="IPR002577">
    <property type="entry name" value="HTH_HxlR"/>
</dbReference>
<evidence type="ECO:0000256" key="3">
    <source>
        <dbReference type="ARBA" id="ARBA00023163"/>
    </source>
</evidence>